<comment type="similarity">
    <text evidence="2">Belongs to the diacylglycerol/lipid kinase family.</text>
</comment>
<dbReference type="PROSITE" id="PS50146">
    <property type="entry name" value="DAGK"/>
    <property type="match status" value="1"/>
</dbReference>
<organism evidence="10 11">
    <name type="scientific">Bifidobacterium saimiriisciurei</name>
    <dbReference type="NCBI Taxonomy" id="2661627"/>
    <lineage>
        <taxon>Bacteria</taxon>
        <taxon>Bacillati</taxon>
        <taxon>Actinomycetota</taxon>
        <taxon>Actinomycetes</taxon>
        <taxon>Bifidobacteriales</taxon>
        <taxon>Bifidobacteriaceae</taxon>
        <taxon>Bifidobacterium</taxon>
    </lineage>
</organism>
<keyword evidence="7" id="KW-0594">Phospholipid biosynthesis</keyword>
<dbReference type="PANTHER" id="PTHR12358">
    <property type="entry name" value="SPHINGOSINE KINASE"/>
    <property type="match status" value="1"/>
</dbReference>
<evidence type="ECO:0000256" key="2">
    <source>
        <dbReference type="ARBA" id="ARBA00005983"/>
    </source>
</evidence>
<protein>
    <recommendedName>
        <fullName evidence="9">DAGKc domain-containing protein</fullName>
    </recommendedName>
</protein>
<dbReference type="RefSeq" id="WP_163200367.1">
    <property type="nucleotide sequence ID" value="NZ_WHZU01000007.1"/>
</dbReference>
<dbReference type="InterPro" id="IPR045540">
    <property type="entry name" value="YegS/DAGK_C"/>
</dbReference>
<keyword evidence="7" id="KW-0444">Lipid biosynthesis</keyword>
<evidence type="ECO:0000313" key="11">
    <source>
        <dbReference type="Proteomes" id="UP000475155"/>
    </source>
</evidence>
<dbReference type="SMART" id="SM00046">
    <property type="entry name" value="DAGKc"/>
    <property type="match status" value="1"/>
</dbReference>
<reference evidence="10 11" key="1">
    <citation type="submission" date="2019-10" db="EMBL/GenBank/DDBJ databases">
        <title>Bifidobacterium from non-human primates.</title>
        <authorList>
            <person name="Modesto M."/>
        </authorList>
    </citation>
    <scope>NUCLEOTIDE SEQUENCE [LARGE SCALE GENOMIC DNA]</scope>
    <source>
        <strain evidence="10 11">SMA1</strain>
    </source>
</reference>
<keyword evidence="5" id="KW-0418">Kinase</keyword>
<evidence type="ECO:0000256" key="4">
    <source>
        <dbReference type="ARBA" id="ARBA00022741"/>
    </source>
</evidence>
<comment type="cofactor">
    <cofactor evidence="1">
        <name>Mg(2+)</name>
        <dbReference type="ChEBI" id="CHEBI:18420"/>
    </cofactor>
</comment>
<evidence type="ECO:0000256" key="7">
    <source>
        <dbReference type="ARBA" id="ARBA00023209"/>
    </source>
</evidence>
<dbReference type="Proteomes" id="UP000475155">
    <property type="component" value="Unassembled WGS sequence"/>
</dbReference>
<keyword evidence="4" id="KW-0547">Nucleotide-binding</keyword>
<name>A0ABX0CBL1_9BIFI</name>
<dbReference type="PANTHER" id="PTHR12358:SF106">
    <property type="entry name" value="LIPID KINASE YEGS"/>
    <property type="match status" value="1"/>
</dbReference>
<dbReference type="InterPro" id="IPR001206">
    <property type="entry name" value="Diacylglycerol_kinase_cat_dom"/>
</dbReference>
<keyword evidence="8" id="KW-1208">Phospholipid metabolism</keyword>
<evidence type="ECO:0000259" key="9">
    <source>
        <dbReference type="PROSITE" id="PS50146"/>
    </source>
</evidence>
<feature type="domain" description="DAGKc" evidence="9">
    <location>
        <begin position="10"/>
        <end position="148"/>
    </location>
</feature>
<keyword evidence="7" id="KW-0443">Lipid metabolism</keyword>
<sequence length="345" mass="37100">MPKRTDLTPTGRPIIAVLTNPASDKGRGRFAGRTAFDLMQRRGGELGYDVIDITGGTRSESLRNASRPIPDLAALVVVGGDGMVSLGINAVADRDIPLGIIPCGSGNDFARGLGMPIGHIAAAVEVIMAALYQHSAINIDLGHVRSAEDGGRRVNTFFAGMLNCSIDAAINSRANHSRLPFGGLRYMEAGIWEASHVTDYGFHVAVTFEEGFRSEYELSTPLIAIANGRYIGSGIEASPDSDLTDGVLEMLWVKWMPSVPQALRILAKAYRGVHTGDPLIGYRRIREITLDYGLQGGKPPTLMADGEIVGTLPVQVEAHRKALKLLVPDAVRRQWRSSSDDKSGE</sequence>
<evidence type="ECO:0000313" key="10">
    <source>
        <dbReference type="EMBL" id="NEH11614.1"/>
    </source>
</evidence>
<gene>
    <name evidence="10" type="ORF">GFD18_05865</name>
</gene>
<dbReference type="InterPro" id="IPR017438">
    <property type="entry name" value="ATP-NAD_kinase_N"/>
</dbReference>
<evidence type="ECO:0000256" key="1">
    <source>
        <dbReference type="ARBA" id="ARBA00001946"/>
    </source>
</evidence>
<comment type="caution">
    <text evidence="10">The sequence shown here is derived from an EMBL/GenBank/DDBJ whole genome shotgun (WGS) entry which is preliminary data.</text>
</comment>
<dbReference type="InterPro" id="IPR050187">
    <property type="entry name" value="Lipid_Phosphate_FormReg"/>
</dbReference>
<dbReference type="SUPFAM" id="SSF111331">
    <property type="entry name" value="NAD kinase/diacylglycerol kinase-like"/>
    <property type="match status" value="1"/>
</dbReference>
<keyword evidence="3" id="KW-0808">Transferase</keyword>
<evidence type="ECO:0000256" key="8">
    <source>
        <dbReference type="ARBA" id="ARBA00023264"/>
    </source>
</evidence>
<dbReference type="Gene3D" id="2.60.200.40">
    <property type="match status" value="1"/>
</dbReference>
<keyword evidence="6" id="KW-0067">ATP-binding</keyword>
<dbReference type="InterPro" id="IPR016064">
    <property type="entry name" value="NAD/diacylglycerol_kinase_sf"/>
</dbReference>
<evidence type="ECO:0000256" key="5">
    <source>
        <dbReference type="ARBA" id="ARBA00022777"/>
    </source>
</evidence>
<proteinExistence type="inferred from homology"/>
<dbReference type="Pfam" id="PF00781">
    <property type="entry name" value="DAGK_cat"/>
    <property type="match status" value="1"/>
</dbReference>
<dbReference type="Gene3D" id="3.40.50.10330">
    <property type="entry name" value="Probable inorganic polyphosphate/atp-NAD kinase, domain 1"/>
    <property type="match status" value="1"/>
</dbReference>
<keyword evidence="11" id="KW-1185">Reference proteome</keyword>
<accession>A0ABX0CBL1</accession>
<evidence type="ECO:0000256" key="3">
    <source>
        <dbReference type="ARBA" id="ARBA00022679"/>
    </source>
</evidence>
<evidence type="ECO:0000256" key="6">
    <source>
        <dbReference type="ARBA" id="ARBA00022840"/>
    </source>
</evidence>
<dbReference type="EMBL" id="WHZU01000007">
    <property type="protein sequence ID" value="NEH11614.1"/>
    <property type="molecule type" value="Genomic_DNA"/>
</dbReference>
<dbReference type="Pfam" id="PF19279">
    <property type="entry name" value="YegS_C"/>
    <property type="match status" value="1"/>
</dbReference>